<dbReference type="PANTHER" id="PTHR34580">
    <property type="match status" value="1"/>
</dbReference>
<dbReference type="RefSeq" id="WP_013419524.1">
    <property type="nucleotide sequence ID" value="NC_014664.1"/>
</dbReference>
<feature type="domain" description="DNA-binding transcriptional repressor CapW winged helix-turn-helix" evidence="3">
    <location>
        <begin position="15"/>
        <end position="93"/>
    </location>
</feature>
<evidence type="ECO:0000259" key="2">
    <source>
        <dbReference type="Pfam" id="PF26107"/>
    </source>
</evidence>
<dbReference type="AlphaFoldDB" id="E3I0P4"/>
<dbReference type="KEGG" id="rva:Rvan_1898"/>
<dbReference type="PIRSF" id="PIRSF015558">
    <property type="entry name" value="Txn_reg_DeoR_prd"/>
    <property type="match status" value="1"/>
</dbReference>
<feature type="domain" description="DNA-binding transcriptional repressor CapW C-terminal dimerisation" evidence="2">
    <location>
        <begin position="200"/>
        <end position="261"/>
    </location>
</feature>
<evidence type="ECO:0000259" key="3">
    <source>
        <dbReference type="Pfam" id="PF26109"/>
    </source>
</evidence>
<dbReference type="Proteomes" id="UP000001399">
    <property type="component" value="Chromosome"/>
</dbReference>
<gene>
    <name evidence="4" type="ordered locus">Rvan_1898</name>
</gene>
<dbReference type="PROSITE" id="PS52050">
    <property type="entry name" value="WYL"/>
    <property type="match status" value="1"/>
</dbReference>
<dbReference type="Pfam" id="PF26109">
    <property type="entry name" value="WHD_BrxR"/>
    <property type="match status" value="1"/>
</dbReference>
<protein>
    <submittedName>
        <fullName evidence="4">Uncharacterized protein</fullName>
    </submittedName>
</protein>
<dbReference type="OrthoDB" id="6400324at2"/>
<dbReference type="InterPro" id="IPR059019">
    <property type="entry name" value="WHD_CapW"/>
</dbReference>
<sequence length="266" mass="30335">MHRNDPAQAFRHGAYERLRFIEDRLFWEARINRSDLIEAFGISPAQAAIDFREYMKLAGEAISYDTRAKAYTASSSFVPVLETVDARARLDELAQSGDPFTAKLPHLNRPLPADAAARLRHAAQKGRKVLIDYQSMTRPDAHERWIAPSRLVSDGERWHTRAWCYERREWRDFVLARILALKADEPAGEVPSDDEWNTQIAIILKPASWLSDAQKAAVACEYAMSDGSLRIVIPKALRLYAMRRWGLHQKDSRLELAEECVVDACS</sequence>
<dbReference type="PANTHER" id="PTHR34580:SF3">
    <property type="entry name" value="PROTEIN PAFB"/>
    <property type="match status" value="1"/>
</dbReference>
<dbReference type="Pfam" id="PF26107">
    <property type="entry name" value="BrxR_CTD"/>
    <property type="match status" value="1"/>
</dbReference>
<evidence type="ECO:0000313" key="5">
    <source>
        <dbReference type="Proteomes" id="UP000001399"/>
    </source>
</evidence>
<reference evidence="5" key="1">
    <citation type="journal article" date="2011" name="J. Bacteriol.">
        <title>Genome sequences of eight morphologically diverse alphaproteobacteria.</title>
        <authorList>
            <consortium name="US DOE Joint Genome Institute"/>
            <person name="Brown P.J."/>
            <person name="Kysela D.T."/>
            <person name="Buechlein A."/>
            <person name="Hemmerich C."/>
            <person name="Brun Y.V."/>
        </authorList>
    </citation>
    <scope>NUCLEOTIDE SEQUENCE [LARGE SCALE GENOMIC DNA]</scope>
    <source>
        <strain evidence="5">ATCC 17100 / ATH 3.1.1 / DSM 162 / LMG 4299</strain>
    </source>
</reference>
<proteinExistence type="predicted"/>
<evidence type="ECO:0000313" key="4">
    <source>
        <dbReference type="EMBL" id="ADP71134.1"/>
    </source>
</evidence>
<dbReference type="InterPro" id="IPR051534">
    <property type="entry name" value="CBASS_pafABC_assoc_protein"/>
</dbReference>
<dbReference type="InterPro" id="IPR026881">
    <property type="entry name" value="WYL_dom"/>
</dbReference>
<accession>E3I0P4</accession>
<organism evidence="4 5">
    <name type="scientific">Rhodomicrobium vannielii (strain ATCC 17100 / DSM 162 / LMG 4299 / NCIMB 10020 / ATH 3.1.1)</name>
    <dbReference type="NCBI Taxonomy" id="648757"/>
    <lineage>
        <taxon>Bacteria</taxon>
        <taxon>Pseudomonadati</taxon>
        <taxon>Pseudomonadota</taxon>
        <taxon>Alphaproteobacteria</taxon>
        <taxon>Hyphomicrobiales</taxon>
        <taxon>Hyphomicrobiaceae</taxon>
        <taxon>Rhodomicrobium</taxon>
    </lineage>
</organism>
<dbReference type="STRING" id="648757.Rvan_1898"/>
<evidence type="ECO:0000259" key="1">
    <source>
        <dbReference type="Pfam" id="PF13280"/>
    </source>
</evidence>
<feature type="domain" description="WYL" evidence="1">
    <location>
        <begin position="117"/>
        <end position="182"/>
    </location>
</feature>
<dbReference type="HOGENOM" id="CLU_054168_2_0_5"/>
<dbReference type="InterPro" id="IPR059020">
    <property type="entry name" value="CapW_CTD"/>
</dbReference>
<dbReference type="Pfam" id="PF13280">
    <property type="entry name" value="WYL"/>
    <property type="match status" value="1"/>
</dbReference>
<dbReference type="eggNOG" id="COG2378">
    <property type="taxonomic scope" value="Bacteria"/>
</dbReference>
<dbReference type="InterPro" id="IPR016634">
    <property type="entry name" value="CapW-like"/>
</dbReference>
<name>E3I0P4_RHOVT</name>
<dbReference type="EMBL" id="CP002292">
    <property type="protein sequence ID" value="ADP71134.1"/>
    <property type="molecule type" value="Genomic_DNA"/>
</dbReference>
<keyword evidence="5" id="KW-1185">Reference proteome</keyword>